<dbReference type="Proteomes" id="UP001408789">
    <property type="component" value="Unassembled WGS sequence"/>
</dbReference>
<feature type="transmembrane region" description="Helical" evidence="8">
    <location>
        <begin position="376"/>
        <end position="396"/>
    </location>
</feature>
<feature type="transmembrane region" description="Helical" evidence="8">
    <location>
        <begin position="307"/>
        <end position="327"/>
    </location>
</feature>
<feature type="transmembrane region" description="Helical" evidence="8">
    <location>
        <begin position="203"/>
        <end position="221"/>
    </location>
</feature>
<feature type="transmembrane region" description="Helical" evidence="8">
    <location>
        <begin position="40"/>
        <end position="61"/>
    </location>
</feature>
<dbReference type="EMBL" id="JBCNJP010000025">
    <property type="protein sequence ID" value="KAK9054973.1"/>
    <property type="molecule type" value="Genomic_DNA"/>
</dbReference>
<comment type="caution">
    <text evidence="9">The sequence shown here is derived from an EMBL/GenBank/DDBJ whole genome shotgun (WGS) entry which is preliminary data.</text>
</comment>
<feature type="transmembrane region" description="Helical" evidence="8">
    <location>
        <begin position="457"/>
        <end position="484"/>
    </location>
</feature>
<dbReference type="InterPro" id="IPR036259">
    <property type="entry name" value="MFS_trans_sf"/>
</dbReference>
<comment type="similarity">
    <text evidence="2">Belongs to the major facilitator superfamily. Proton-dependent oligopeptide transporter (POT/PTR) (TC 2.A.17) family.</text>
</comment>
<evidence type="ECO:0000256" key="1">
    <source>
        <dbReference type="ARBA" id="ARBA00004141"/>
    </source>
</evidence>
<dbReference type="InterPro" id="IPR000109">
    <property type="entry name" value="POT_fam"/>
</dbReference>
<reference evidence="9 10" key="1">
    <citation type="submission" date="2024-04" db="EMBL/GenBank/DDBJ databases">
        <title>The reference genome of an endangered Asteraceae, Deinandra increscens subsp. villosa, native to the Central Coast of California.</title>
        <authorList>
            <person name="Guilliams M."/>
            <person name="Hasenstab-Lehman K."/>
            <person name="Meyer R."/>
            <person name="Mcevoy S."/>
        </authorList>
    </citation>
    <scope>NUCLEOTIDE SEQUENCE [LARGE SCALE GENOMIC DNA]</scope>
    <source>
        <tissue evidence="9">Leaf</tissue>
    </source>
</reference>
<feature type="transmembrane region" description="Helical" evidence="8">
    <location>
        <begin position="67"/>
        <end position="89"/>
    </location>
</feature>
<dbReference type="GO" id="GO:0022857">
    <property type="term" value="F:transmembrane transporter activity"/>
    <property type="evidence" value="ECO:0007669"/>
    <property type="project" value="InterPro"/>
</dbReference>
<feature type="transmembrane region" description="Helical" evidence="8">
    <location>
        <begin position="505"/>
        <end position="527"/>
    </location>
</feature>
<keyword evidence="3 8" id="KW-0812">Transmembrane</keyword>
<dbReference type="GO" id="GO:0016020">
    <property type="term" value="C:membrane"/>
    <property type="evidence" value="ECO:0007669"/>
    <property type="project" value="UniProtKB-SubCell"/>
</dbReference>
<feature type="transmembrane region" description="Helical" evidence="8">
    <location>
        <begin position="6"/>
        <end position="28"/>
    </location>
</feature>
<feature type="transmembrane region" description="Helical" evidence="8">
    <location>
        <begin position="172"/>
        <end position="196"/>
    </location>
</feature>
<evidence type="ECO:0000256" key="7">
    <source>
        <dbReference type="SAM" id="MobiDB-lite"/>
    </source>
</evidence>
<evidence type="ECO:0000256" key="8">
    <source>
        <dbReference type="SAM" id="Phobius"/>
    </source>
</evidence>
<comment type="similarity">
    <text evidence="6">Belongs to the major facilitator superfamily. Phosphate:H(+) symporter (TC 2.A.1.9) family.</text>
</comment>
<dbReference type="Gene3D" id="1.20.1250.20">
    <property type="entry name" value="MFS general substrate transporter like domains"/>
    <property type="match status" value="1"/>
</dbReference>
<gene>
    <name evidence="9" type="ORF">SSX86_026052</name>
</gene>
<keyword evidence="10" id="KW-1185">Reference proteome</keyword>
<feature type="region of interest" description="Disordered" evidence="7">
    <location>
        <begin position="144"/>
        <end position="165"/>
    </location>
</feature>
<comment type="subcellular location">
    <subcellularLocation>
        <location evidence="1">Membrane</location>
        <topology evidence="1">Multi-pass membrane protein</topology>
    </subcellularLocation>
</comment>
<organism evidence="9 10">
    <name type="scientific">Deinandra increscens subsp. villosa</name>
    <dbReference type="NCBI Taxonomy" id="3103831"/>
    <lineage>
        <taxon>Eukaryota</taxon>
        <taxon>Viridiplantae</taxon>
        <taxon>Streptophyta</taxon>
        <taxon>Embryophyta</taxon>
        <taxon>Tracheophyta</taxon>
        <taxon>Spermatophyta</taxon>
        <taxon>Magnoliopsida</taxon>
        <taxon>eudicotyledons</taxon>
        <taxon>Gunneridae</taxon>
        <taxon>Pentapetalae</taxon>
        <taxon>asterids</taxon>
        <taxon>campanulids</taxon>
        <taxon>Asterales</taxon>
        <taxon>Asteraceae</taxon>
        <taxon>Asteroideae</taxon>
        <taxon>Heliantheae alliance</taxon>
        <taxon>Madieae</taxon>
        <taxon>Madiinae</taxon>
        <taxon>Deinandra</taxon>
    </lineage>
</organism>
<accession>A0AAP0GLY0</accession>
<proteinExistence type="inferred from homology"/>
<dbReference type="PANTHER" id="PTHR11654">
    <property type="entry name" value="OLIGOPEPTIDE TRANSPORTER-RELATED"/>
    <property type="match status" value="1"/>
</dbReference>
<evidence type="ECO:0000256" key="6">
    <source>
        <dbReference type="ARBA" id="ARBA00044504"/>
    </source>
</evidence>
<name>A0AAP0GLY0_9ASTR</name>
<keyword evidence="4 8" id="KW-1133">Transmembrane helix</keyword>
<evidence type="ECO:0000256" key="5">
    <source>
        <dbReference type="ARBA" id="ARBA00023136"/>
    </source>
</evidence>
<feature type="transmembrane region" description="Helical" evidence="8">
    <location>
        <begin position="347"/>
        <end position="364"/>
    </location>
</feature>
<evidence type="ECO:0000256" key="4">
    <source>
        <dbReference type="ARBA" id="ARBA00022989"/>
    </source>
</evidence>
<evidence type="ECO:0000313" key="9">
    <source>
        <dbReference type="EMBL" id="KAK9054973.1"/>
    </source>
</evidence>
<keyword evidence="5 8" id="KW-0472">Membrane</keyword>
<dbReference type="Pfam" id="PF00854">
    <property type="entry name" value="PTR2"/>
    <property type="match status" value="1"/>
</dbReference>
<sequence length="556" mass="62298">MASFVRISALMWADVLAAFAMYVMMNYLTNVWNLSITHAAGIINIWNGITPVLAFVFAFFVDSFMGDFYMVVISSIAYCVGLGLLSMSTPPVFGPCKDYKKECIGNTQKVLFYIALPLIAVGMAGHLVSLPPFVELQTKAEFEKKKEKEKRKGNEKEKGKKSGEDTEEGNKIFWQLPGLIMVLVVMLAGGIGLPYVKPWSLRFGIPAICSVVATLLFFTGWREYKHTEPEGSPLTTTARVFFVTARNISQPIPDPKKLNNEADTRPTSSLRCFDKAAIKVPEGQESKKWKVCNVREVEDTKIGIRMLPMWLTFIVVGIVLSIGNTYYLEQANHMDRKLGKIKVSIPIFLLFFTATSAIFAQFYSSLTNLTKRYAPPIGIATAMLLSVLCCITSAKVETRRLHRIRDHGLVDKPDEKIPMSIFALLPQFMLLAAVDGIANNSIAGFFRHQTPEAMRKYLGFCTKGVLGLGSMSSVLSVYVVGRLSERNGKPNWFQYTLSRSRLDRYYWVLAGLSAVNLVIYVVVAYFYKYKESQAEDDEAEAGEVKEDFEEKNCCCC</sequence>
<evidence type="ECO:0000256" key="2">
    <source>
        <dbReference type="ARBA" id="ARBA00005982"/>
    </source>
</evidence>
<protein>
    <submittedName>
        <fullName evidence="9">Uncharacterized protein</fullName>
    </submittedName>
</protein>
<dbReference type="AlphaFoldDB" id="A0AAP0GLY0"/>
<dbReference type="SUPFAM" id="SSF103473">
    <property type="entry name" value="MFS general substrate transporter"/>
    <property type="match status" value="1"/>
</dbReference>
<evidence type="ECO:0000256" key="3">
    <source>
        <dbReference type="ARBA" id="ARBA00022692"/>
    </source>
</evidence>
<evidence type="ECO:0000313" key="10">
    <source>
        <dbReference type="Proteomes" id="UP001408789"/>
    </source>
</evidence>
<feature type="transmembrane region" description="Helical" evidence="8">
    <location>
        <begin position="110"/>
        <end position="128"/>
    </location>
</feature>